<evidence type="ECO:0000313" key="5">
    <source>
        <dbReference type="Proteomes" id="UP000217784"/>
    </source>
</evidence>
<protein>
    <recommendedName>
        <fullName evidence="3">Response regulatory domain-containing protein</fullName>
    </recommendedName>
</protein>
<proteinExistence type="predicted"/>
<evidence type="ECO:0000256" key="1">
    <source>
        <dbReference type="ARBA" id="ARBA00022553"/>
    </source>
</evidence>
<dbReference type="InterPro" id="IPR001789">
    <property type="entry name" value="Sig_transdc_resp-reg_receiver"/>
</dbReference>
<organism evidence="4 5">
    <name type="scientific">Methanobacterium bryantii</name>
    <dbReference type="NCBI Taxonomy" id="2161"/>
    <lineage>
        <taxon>Archaea</taxon>
        <taxon>Methanobacteriati</taxon>
        <taxon>Methanobacteriota</taxon>
        <taxon>Methanomada group</taxon>
        <taxon>Methanobacteria</taxon>
        <taxon>Methanobacteriales</taxon>
        <taxon>Methanobacteriaceae</taxon>
        <taxon>Methanobacterium</taxon>
    </lineage>
</organism>
<dbReference type="InterPro" id="IPR011006">
    <property type="entry name" value="CheY-like_superfamily"/>
</dbReference>
<accession>A0A2A2H7G4</accession>
<reference evidence="4 5" key="1">
    <citation type="journal article" date="2017" name="BMC Genomics">
        <title>Genomic analysis of methanogenic archaea reveals a shift towards energy conservation.</title>
        <authorList>
            <person name="Gilmore S.P."/>
            <person name="Henske J.K."/>
            <person name="Sexton J.A."/>
            <person name="Solomon K.V."/>
            <person name="Seppala S."/>
            <person name="Yoo J.I."/>
            <person name="Huyett L.M."/>
            <person name="Pressman A."/>
            <person name="Cogan J.Z."/>
            <person name="Kivenson V."/>
            <person name="Peng X."/>
            <person name="Tan Y."/>
            <person name="Valentine D.L."/>
            <person name="O'Malley M.A."/>
        </authorList>
    </citation>
    <scope>NUCLEOTIDE SEQUENCE [LARGE SCALE GENOMIC DNA]</scope>
    <source>
        <strain evidence="4 5">M.o.H.</strain>
    </source>
</reference>
<name>A0A2A2H7G4_METBR</name>
<keyword evidence="5" id="KW-1185">Reference proteome</keyword>
<dbReference type="Pfam" id="PF00072">
    <property type="entry name" value="Response_reg"/>
    <property type="match status" value="1"/>
</dbReference>
<keyword evidence="1" id="KW-0597">Phosphoprotein</keyword>
<dbReference type="SUPFAM" id="SSF52172">
    <property type="entry name" value="CheY-like"/>
    <property type="match status" value="1"/>
</dbReference>
<evidence type="ECO:0000313" key="4">
    <source>
        <dbReference type="EMBL" id="PAV05200.1"/>
    </source>
</evidence>
<sequence length="133" mass="15512">MSDTTILIVEDEAMTAMNLQNWFEFWGYNAPLIACSEKTALKKVQEIKIDLVLINIELGNMNGRINFAKKVADNFDTAIVYITPYFNNEIMQHMRATKPYGCIFKPLEENQLKYTVENALYKRKIYKRFIASK</sequence>
<dbReference type="PROSITE" id="PS50110">
    <property type="entry name" value="RESPONSE_REGULATORY"/>
    <property type="match status" value="1"/>
</dbReference>
<dbReference type="OrthoDB" id="372476at2157"/>
<dbReference type="Gene3D" id="3.40.50.2300">
    <property type="match status" value="1"/>
</dbReference>
<feature type="domain" description="Response regulatory" evidence="3">
    <location>
        <begin position="5"/>
        <end position="120"/>
    </location>
</feature>
<dbReference type="PANTHER" id="PTHR44591:SF3">
    <property type="entry name" value="RESPONSE REGULATORY DOMAIN-CONTAINING PROTEIN"/>
    <property type="match status" value="1"/>
</dbReference>
<comment type="caution">
    <text evidence="2">Lacks conserved residue(s) required for the propagation of feature annotation.</text>
</comment>
<comment type="caution">
    <text evidence="4">The sequence shown here is derived from an EMBL/GenBank/DDBJ whole genome shotgun (WGS) entry which is preliminary data.</text>
</comment>
<dbReference type="EMBL" id="LMVM01000012">
    <property type="protein sequence ID" value="PAV05200.1"/>
    <property type="molecule type" value="Genomic_DNA"/>
</dbReference>
<evidence type="ECO:0000259" key="3">
    <source>
        <dbReference type="PROSITE" id="PS50110"/>
    </source>
</evidence>
<dbReference type="InterPro" id="IPR050595">
    <property type="entry name" value="Bact_response_regulator"/>
</dbReference>
<evidence type="ECO:0000256" key="2">
    <source>
        <dbReference type="PROSITE-ProRule" id="PRU00169"/>
    </source>
</evidence>
<dbReference type="RefSeq" id="WP_069585063.1">
    <property type="nucleotide sequence ID" value="NZ_LMVM01000012.1"/>
</dbReference>
<dbReference type="GO" id="GO:0000160">
    <property type="term" value="P:phosphorelay signal transduction system"/>
    <property type="evidence" value="ECO:0007669"/>
    <property type="project" value="InterPro"/>
</dbReference>
<dbReference type="PANTHER" id="PTHR44591">
    <property type="entry name" value="STRESS RESPONSE REGULATOR PROTEIN 1"/>
    <property type="match status" value="1"/>
</dbReference>
<dbReference type="Proteomes" id="UP000217784">
    <property type="component" value="Unassembled WGS sequence"/>
</dbReference>
<dbReference type="AlphaFoldDB" id="A0A2A2H7G4"/>
<gene>
    <name evidence="4" type="ORF">ASJ80_13035</name>
</gene>
<dbReference type="SMART" id="SM00448">
    <property type="entry name" value="REC"/>
    <property type="match status" value="1"/>
</dbReference>